<keyword evidence="2" id="KW-1185">Reference proteome</keyword>
<dbReference type="AlphaFoldDB" id="A0A0P6CGI0"/>
<accession>A0A0P6CGI0</accession>
<dbReference type="Proteomes" id="UP000076858">
    <property type="component" value="Unassembled WGS sequence"/>
</dbReference>
<dbReference type="EMBL" id="LRGB01001776">
    <property type="protein sequence ID" value="KZS10541.1"/>
    <property type="molecule type" value="Genomic_DNA"/>
</dbReference>
<sequence length="90" mass="10354">MNKYLLKDFSVLFGSAVFSDFFYLVSYRLSFWITLVFPPSSLLIISCPSVSTVALFSSFLLRRFCNWFSVAKVVSRLCSRSVIQELAFSR</sequence>
<organism evidence="1 2">
    <name type="scientific">Daphnia magna</name>
    <dbReference type="NCBI Taxonomy" id="35525"/>
    <lineage>
        <taxon>Eukaryota</taxon>
        <taxon>Metazoa</taxon>
        <taxon>Ecdysozoa</taxon>
        <taxon>Arthropoda</taxon>
        <taxon>Crustacea</taxon>
        <taxon>Branchiopoda</taxon>
        <taxon>Diplostraca</taxon>
        <taxon>Cladocera</taxon>
        <taxon>Anomopoda</taxon>
        <taxon>Daphniidae</taxon>
        <taxon>Daphnia</taxon>
    </lineage>
</organism>
<proteinExistence type="predicted"/>
<comment type="caution">
    <text evidence="1">The sequence shown here is derived from an EMBL/GenBank/DDBJ whole genome shotgun (WGS) entry which is preliminary data.</text>
</comment>
<protein>
    <submittedName>
        <fullName evidence="1">Uncharacterized protein</fullName>
    </submittedName>
</protein>
<evidence type="ECO:0000313" key="1">
    <source>
        <dbReference type="EMBL" id="KZS10541.1"/>
    </source>
</evidence>
<name>A0A0P6CGI0_9CRUS</name>
<gene>
    <name evidence="1" type="ORF">APZ42_024979</name>
</gene>
<evidence type="ECO:0000313" key="2">
    <source>
        <dbReference type="Proteomes" id="UP000076858"/>
    </source>
</evidence>
<reference evidence="1 2" key="1">
    <citation type="submission" date="2016-03" db="EMBL/GenBank/DDBJ databases">
        <title>EvidentialGene: Evidence-directed Construction of Genes on Genomes.</title>
        <authorList>
            <person name="Gilbert D.G."/>
            <person name="Choi J.-H."/>
            <person name="Mockaitis K."/>
            <person name="Colbourne J."/>
            <person name="Pfrender M."/>
        </authorList>
    </citation>
    <scope>NUCLEOTIDE SEQUENCE [LARGE SCALE GENOMIC DNA]</scope>
    <source>
        <strain evidence="1 2">Xinb3</strain>
        <tissue evidence="1">Complete organism</tissue>
    </source>
</reference>